<dbReference type="Pfam" id="PF00450">
    <property type="entry name" value="Peptidase_S10"/>
    <property type="match status" value="1"/>
</dbReference>
<dbReference type="InterPro" id="IPR029058">
    <property type="entry name" value="AB_hydrolase_fold"/>
</dbReference>
<evidence type="ECO:0000313" key="8">
    <source>
        <dbReference type="Proteomes" id="UP000278143"/>
    </source>
</evidence>
<dbReference type="OrthoDB" id="443318at2759"/>
<dbReference type="PANTHER" id="PTHR11802:SF113">
    <property type="entry name" value="SERINE CARBOXYPEPTIDASE CTSA-4.1"/>
    <property type="match status" value="1"/>
</dbReference>
<evidence type="ECO:0000256" key="5">
    <source>
        <dbReference type="ARBA" id="ARBA00022801"/>
    </source>
</evidence>
<keyword evidence="4" id="KW-0645">Protease</keyword>
<accession>A0A4P9YU61</accession>
<evidence type="ECO:0000256" key="4">
    <source>
        <dbReference type="ARBA" id="ARBA00022670"/>
    </source>
</evidence>
<dbReference type="Proteomes" id="UP000278143">
    <property type="component" value="Unassembled WGS sequence"/>
</dbReference>
<dbReference type="GO" id="GO:0004185">
    <property type="term" value="F:serine-type carboxypeptidase activity"/>
    <property type="evidence" value="ECO:0007669"/>
    <property type="project" value="UniProtKB-EC"/>
</dbReference>
<keyword evidence="8" id="KW-1185">Reference proteome</keyword>
<sequence>EQCDAMDRAYPTCARLIKLCYQFPSSFSCVPPVAYCNKRILEPYMLTGYNPYDVRAKCPPNTPLCYSEIEWISKYLNQPHVMRALGAQVDKYESCSTEVYQHFSLTGDWMRPYIYRVPKLLEEGIRVLVYAGDADYICNWMGNKAWTLEMEWHGKGRFASIEDQPWMVDNETAGEVRTSGPLTFLRVFEAGHMVPYDQPTRSLAMFNHWLSGKSYA</sequence>
<feature type="non-terminal residue" evidence="7">
    <location>
        <position position="1"/>
    </location>
</feature>
<dbReference type="Gene3D" id="1.10.287.410">
    <property type="match status" value="1"/>
</dbReference>
<proteinExistence type="inferred from homology"/>
<keyword evidence="5 7" id="KW-0378">Hydrolase</keyword>
<dbReference type="Gene3D" id="3.40.50.1820">
    <property type="entry name" value="alpha/beta hydrolase"/>
    <property type="match status" value="1"/>
</dbReference>
<reference evidence="8" key="1">
    <citation type="journal article" date="2018" name="Nat. Microbiol.">
        <title>Leveraging single-cell genomics to expand the fungal tree of life.</title>
        <authorList>
            <person name="Ahrendt S.R."/>
            <person name="Quandt C.A."/>
            <person name="Ciobanu D."/>
            <person name="Clum A."/>
            <person name="Salamov A."/>
            <person name="Andreopoulos B."/>
            <person name="Cheng J.F."/>
            <person name="Woyke T."/>
            <person name="Pelin A."/>
            <person name="Henrissat B."/>
            <person name="Reynolds N.K."/>
            <person name="Benny G.L."/>
            <person name="Smith M.E."/>
            <person name="James T.Y."/>
            <person name="Grigoriev I.V."/>
        </authorList>
    </citation>
    <scope>NUCLEOTIDE SEQUENCE [LARGE SCALE GENOMIC DNA]</scope>
    <source>
        <strain evidence="8">Benny S71-1</strain>
    </source>
</reference>
<dbReference type="SUPFAM" id="SSF53474">
    <property type="entry name" value="alpha/beta-Hydrolases"/>
    <property type="match status" value="1"/>
</dbReference>
<evidence type="ECO:0000256" key="1">
    <source>
        <dbReference type="ARBA" id="ARBA00009431"/>
    </source>
</evidence>
<dbReference type="GO" id="GO:0006508">
    <property type="term" value="P:proteolysis"/>
    <property type="evidence" value="ECO:0007669"/>
    <property type="project" value="UniProtKB-KW"/>
</dbReference>
<evidence type="ECO:0000256" key="6">
    <source>
        <dbReference type="ARBA" id="ARBA00023180"/>
    </source>
</evidence>
<dbReference type="PANTHER" id="PTHR11802">
    <property type="entry name" value="SERINE PROTEASE FAMILY S10 SERINE CARBOXYPEPTIDASE"/>
    <property type="match status" value="1"/>
</dbReference>
<dbReference type="InterPro" id="IPR001563">
    <property type="entry name" value="Peptidase_S10"/>
</dbReference>
<dbReference type="EC" id="3.4.16.5" evidence="2"/>
<dbReference type="EMBL" id="KZ990930">
    <property type="protein sequence ID" value="RKP23496.1"/>
    <property type="molecule type" value="Genomic_DNA"/>
</dbReference>
<name>A0A4P9YU61_9FUNG</name>
<dbReference type="GO" id="GO:0000324">
    <property type="term" value="C:fungal-type vacuole"/>
    <property type="evidence" value="ECO:0007669"/>
    <property type="project" value="TreeGrafter"/>
</dbReference>
<dbReference type="AlphaFoldDB" id="A0A4P9YU61"/>
<gene>
    <name evidence="7" type="ORF">SYNPS1DRAFT_18516</name>
</gene>
<evidence type="ECO:0000256" key="2">
    <source>
        <dbReference type="ARBA" id="ARBA00012446"/>
    </source>
</evidence>
<evidence type="ECO:0000256" key="3">
    <source>
        <dbReference type="ARBA" id="ARBA00022645"/>
    </source>
</evidence>
<comment type="similarity">
    <text evidence="1">Belongs to the peptidase S10 family.</text>
</comment>
<keyword evidence="6" id="KW-0325">Glycoprotein</keyword>
<protein>
    <recommendedName>
        <fullName evidence="2">carboxypeptidase C</fullName>
        <ecNumber evidence="2">3.4.16.5</ecNumber>
    </recommendedName>
</protein>
<keyword evidence="3" id="KW-0121">Carboxypeptidase</keyword>
<evidence type="ECO:0000313" key="7">
    <source>
        <dbReference type="EMBL" id="RKP23496.1"/>
    </source>
</evidence>
<organism evidence="7 8">
    <name type="scientific">Syncephalis pseudoplumigaleata</name>
    <dbReference type="NCBI Taxonomy" id="1712513"/>
    <lineage>
        <taxon>Eukaryota</taxon>
        <taxon>Fungi</taxon>
        <taxon>Fungi incertae sedis</taxon>
        <taxon>Zoopagomycota</taxon>
        <taxon>Zoopagomycotina</taxon>
        <taxon>Zoopagomycetes</taxon>
        <taxon>Zoopagales</taxon>
        <taxon>Piptocephalidaceae</taxon>
        <taxon>Syncephalis</taxon>
    </lineage>
</organism>